<evidence type="ECO:0000313" key="3">
    <source>
        <dbReference type="Proteomes" id="UP001159363"/>
    </source>
</evidence>
<organism evidence="2 3">
    <name type="scientific">Dryococelus australis</name>
    <dbReference type="NCBI Taxonomy" id="614101"/>
    <lineage>
        <taxon>Eukaryota</taxon>
        <taxon>Metazoa</taxon>
        <taxon>Ecdysozoa</taxon>
        <taxon>Arthropoda</taxon>
        <taxon>Hexapoda</taxon>
        <taxon>Insecta</taxon>
        <taxon>Pterygota</taxon>
        <taxon>Neoptera</taxon>
        <taxon>Polyneoptera</taxon>
        <taxon>Phasmatodea</taxon>
        <taxon>Verophasmatodea</taxon>
        <taxon>Anareolatae</taxon>
        <taxon>Phasmatidae</taxon>
        <taxon>Eurycanthinae</taxon>
        <taxon>Dryococelus</taxon>
    </lineage>
</organism>
<gene>
    <name evidence="2" type="ORF">PR048_023127</name>
</gene>
<comment type="caution">
    <text evidence="2">The sequence shown here is derived from an EMBL/GenBank/DDBJ whole genome shotgun (WGS) entry which is preliminary data.</text>
</comment>
<evidence type="ECO:0000256" key="1">
    <source>
        <dbReference type="SAM" id="MobiDB-lite"/>
    </source>
</evidence>
<keyword evidence="3" id="KW-1185">Reference proteome</keyword>
<dbReference type="EMBL" id="JARBHB010000009">
    <property type="protein sequence ID" value="KAJ8875232.1"/>
    <property type="molecule type" value="Genomic_DNA"/>
</dbReference>
<feature type="region of interest" description="Disordered" evidence="1">
    <location>
        <begin position="895"/>
        <end position="921"/>
    </location>
</feature>
<reference evidence="2 3" key="1">
    <citation type="submission" date="2023-02" db="EMBL/GenBank/DDBJ databases">
        <title>LHISI_Scaffold_Assembly.</title>
        <authorList>
            <person name="Stuart O.P."/>
            <person name="Cleave R."/>
            <person name="Magrath M.J.L."/>
            <person name="Mikheyev A.S."/>
        </authorList>
    </citation>
    <scope>NUCLEOTIDE SEQUENCE [LARGE SCALE GENOMIC DNA]</scope>
    <source>
        <strain evidence="2">Daus_M_001</strain>
        <tissue evidence="2">Leg muscle</tissue>
    </source>
</reference>
<dbReference type="Proteomes" id="UP001159363">
    <property type="component" value="Chromosome 8"/>
</dbReference>
<name>A0ABQ9GT86_9NEOP</name>
<feature type="compositionally biased region" description="Basic and acidic residues" evidence="1">
    <location>
        <begin position="912"/>
        <end position="921"/>
    </location>
</feature>
<proteinExistence type="predicted"/>
<evidence type="ECO:0000313" key="2">
    <source>
        <dbReference type="EMBL" id="KAJ8875232.1"/>
    </source>
</evidence>
<protein>
    <submittedName>
        <fullName evidence="2">Uncharacterized protein</fullName>
    </submittedName>
</protein>
<sequence>MGGEHTNRSAAAATAGEVQQISLYCNRCSSAALQRSRLNDSKPSCNQVEEGRRCSVRVESSVMPVVFGFENADAIASEIALRPTANRIMLTTEIVDAVGYELLKTWIECCLRLQPLCDLCVVGFDNHTVDADLQSCVETITDVSDVIMGNSVPCLFLLFCNWWKFVAGFAGLSKRHPIMSHTRSMGDKLDDQELNTFESALCNTRHVYTDIVLPEENITLTLKERQQNELDDLYVAFTIQGSLDMHQRRTVNVDYCSQYILPGVGPVCHYRIHSGCCRCPGRRRTRKRQSLIPRQKLFSHHLSSRGVPVLTQRGCCFYEKDYRFDIKRGEAWRRTNMAETSERTSASLLPKANHLLPLHWPRTAPSNAALRKTCPLKIRNCFSDDCSHPRRLLQSLHCQFKFTHLLPYTSQECVSEEIPGPPPFTTERCLGEEQRFASRPHNLSQPTPHATIDTRLLPSARQPPLHARYRTESMGTYVLQWENFTQSVLPVSMCRLQSVMHIVLTFTQLASTIQFTISRDLPCLACLSLILNSSVSFTDSSAVTSIFSFADSSTFCSSISSAVSFALNFALSFALSSVDSFTDSSAVRFALSSTDSSADSFADSSAFSSAVCKPLTLLHYSPCFTLIDTQDTALIPSETGWLLEDNSPGSLIPLTKERGRPSSASALLQDRKKMNKVVPAYRVNPSYLCIRTDPMHGLAAPQPATLDSSKYGESGEGAGRGITITLTEPDRADFRKSPQFMDGEGRGVGVCGLGSTARVCDLGRSTPLKTRSWLVYGEGVVGLGATTYDSALDFLGLKMPEIIKVDYLTPPALCSHSSESYVGEVVKYIPTVAIVLMANHLFTMECSNLKSNPRPGFASRVGRQEVQCWDMETGCAQPAISVYLITSLVTEMGDPRENLPDNSNVRHVSISGKEKGMLHST</sequence>
<accession>A0ABQ9GT86</accession>